<dbReference type="InterPro" id="IPR001242">
    <property type="entry name" value="Condensation_dom"/>
</dbReference>
<evidence type="ECO:0000313" key="3">
    <source>
        <dbReference type="Proteomes" id="UP000663844"/>
    </source>
</evidence>
<dbReference type="Gene3D" id="3.30.559.30">
    <property type="entry name" value="Nonribosomal peptide synthetase, condensation domain"/>
    <property type="match status" value="1"/>
</dbReference>
<dbReference type="Gene3D" id="3.30.559.10">
    <property type="entry name" value="Chloramphenicol acetyltransferase-like domain"/>
    <property type="match status" value="1"/>
</dbReference>
<protein>
    <recommendedName>
        <fullName evidence="1">Condensation domain-containing protein</fullName>
    </recommendedName>
</protein>
<dbReference type="GO" id="GO:0003824">
    <property type="term" value="F:catalytic activity"/>
    <property type="evidence" value="ECO:0007669"/>
    <property type="project" value="InterPro"/>
</dbReference>
<dbReference type="AlphaFoldDB" id="A0A820BAY5"/>
<dbReference type="GO" id="GO:0044550">
    <property type="term" value="P:secondary metabolite biosynthetic process"/>
    <property type="evidence" value="ECO:0007669"/>
    <property type="project" value="TreeGrafter"/>
</dbReference>
<dbReference type="PANTHER" id="PTHR45527">
    <property type="entry name" value="NONRIBOSOMAL PEPTIDE SYNTHETASE"/>
    <property type="match status" value="1"/>
</dbReference>
<proteinExistence type="predicted"/>
<name>A0A820BAY5_9BILA</name>
<reference evidence="2" key="1">
    <citation type="submission" date="2021-02" db="EMBL/GenBank/DDBJ databases">
        <authorList>
            <person name="Nowell W R."/>
        </authorList>
    </citation>
    <scope>NUCLEOTIDE SEQUENCE</scope>
</reference>
<comment type="caution">
    <text evidence="2">The sequence shown here is derived from an EMBL/GenBank/DDBJ whole genome shotgun (WGS) entry which is preliminary data.</text>
</comment>
<evidence type="ECO:0000313" key="2">
    <source>
        <dbReference type="EMBL" id="CAF4196175.1"/>
    </source>
</evidence>
<evidence type="ECO:0000259" key="1">
    <source>
        <dbReference type="Pfam" id="PF00668"/>
    </source>
</evidence>
<dbReference type="InterPro" id="IPR023213">
    <property type="entry name" value="CAT-like_dom_sf"/>
</dbReference>
<dbReference type="GO" id="GO:0005829">
    <property type="term" value="C:cytosol"/>
    <property type="evidence" value="ECO:0007669"/>
    <property type="project" value="TreeGrafter"/>
</dbReference>
<dbReference type="SUPFAM" id="SSF52777">
    <property type="entry name" value="CoA-dependent acyltransferases"/>
    <property type="match status" value="1"/>
</dbReference>
<dbReference type="Pfam" id="PF00668">
    <property type="entry name" value="Condensation"/>
    <property type="match status" value="1"/>
</dbReference>
<dbReference type="EMBL" id="CAJOAZ010009049">
    <property type="protein sequence ID" value="CAF4196175.1"/>
    <property type="molecule type" value="Genomic_DNA"/>
</dbReference>
<feature type="non-terminal residue" evidence="2">
    <location>
        <position position="1"/>
    </location>
</feature>
<accession>A0A820BAY5</accession>
<organism evidence="2 3">
    <name type="scientific">Adineta steineri</name>
    <dbReference type="NCBI Taxonomy" id="433720"/>
    <lineage>
        <taxon>Eukaryota</taxon>
        <taxon>Metazoa</taxon>
        <taxon>Spiralia</taxon>
        <taxon>Gnathifera</taxon>
        <taxon>Rotifera</taxon>
        <taxon>Eurotatoria</taxon>
        <taxon>Bdelloidea</taxon>
        <taxon>Adinetida</taxon>
        <taxon>Adinetidae</taxon>
        <taxon>Adineta</taxon>
    </lineage>
</organism>
<dbReference type="GO" id="GO:0031177">
    <property type="term" value="F:phosphopantetheine binding"/>
    <property type="evidence" value="ECO:0007669"/>
    <property type="project" value="TreeGrafter"/>
</dbReference>
<feature type="domain" description="Condensation" evidence="1">
    <location>
        <begin position="3"/>
        <end position="250"/>
    </location>
</feature>
<gene>
    <name evidence="2" type="ORF">OXD698_LOCUS40572</name>
</gene>
<sequence>VRQLPLPADRQRSSTNQQRSGVASIAEIIFDSELCTSFLNYASSHHLTLFQLGLSIFYVFLFKLTHGETDLCVGSINANRYRSELVNMIGMFVSTLPYRVEIDPHWSFDEVAKYVREKCLSILEHSHYPFQHILRDLHLTQSNASFLETMFDFISVSKDMEYLCLNDANLEEVPLDQSAQVAKFDFSLTFVYNPSSDHNQLSCSFVCSYDLFEKSTVSKVAQRFQYMFEQLFQKQSSNIPVVNLSSSINKVSLILPEETEEMELVLFHRLENVANEGRTVYFFFTSRRKK</sequence>
<dbReference type="PANTHER" id="PTHR45527:SF1">
    <property type="entry name" value="FATTY ACID SYNTHASE"/>
    <property type="match status" value="1"/>
</dbReference>
<dbReference type="Proteomes" id="UP000663844">
    <property type="component" value="Unassembled WGS sequence"/>
</dbReference>
<dbReference type="GO" id="GO:0043041">
    <property type="term" value="P:amino acid activation for nonribosomal peptide biosynthetic process"/>
    <property type="evidence" value="ECO:0007669"/>
    <property type="project" value="TreeGrafter"/>
</dbReference>